<dbReference type="RefSeq" id="WP_257318377.1">
    <property type="nucleotide sequence ID" value="NZ_JANFDG010000051.1"/>
</dbReference>
<dbReference type="Pfam" id="PF05545">
    <property type="entry name" value="FixQ"/>
    <property type="match status" value="1"/>
</dbReference>
<dbReference type="CDD" id="cd01324">
    <property type="entry name" value="cbb3_Oxidase_CcoQ"/>
    <property type="match status" value="1"/>
</dbReference>
<accession>A0ABV7DN42</accession>
<comment type="caution">
    <text evidence="2">The sequence shown here is derived from an EMBL/GenBank/DDBJ whole genome shotgun (WGS) entry which is preliminary data.</text>
</comment>
<sequence length="61" mass="6893">MDIDHYSVVAFAKSWGLFYLIALAVGVTVYAFWPGNRKRFDRAKKSILDKDDRPGGENDGN</sequence>
<proteinExistence type="predicted"/>
<organism evidence="2 3">
    <name type="scientific">Shinella pollutisoli</name>
    <dbReference type="NCBI Taxonomy" id="2250594"/>
    <lineage>
        <taxon>Bacteria</taxon>
        <taxon>Pseudomonadati</taxon>
        <taxon>Pseudomonadota</taxon>
        <taxon>Alphaproteobacteria</taxon>
        <taxon>Hyphomicrobiales</taxon>
        <taxon>Rhizobiaceae</taxon>
        <taxon>Shinella</taxon>
    </lineage>
</organism>
<gene>
    <name evidence="2" type="ORF">ACFOHH_21410</name>
</gene>
<reference evidence="3" key="1">
    <citation type="journal article" date="2019" name="Int. J. Syst. Evol. Microbiol.">
        <title>The Global Catalogue of Microorganisms (GCM) 10K type strain sequencing project: providing services to taxonomists for standard genome sequencing and annotation.</title>
        <authorList>
            <consortium name="The Broad Institute Genomics Platform"/>
            <consortium name="The Broad Institute Genome Sequencing Center for Infectious Disease"/>
            <person name="Wu L."/>
            <person name="Ma J."/>
        </authorList>
    </citation>
    <scope>NUCLEOTIDE SEQUENCE [LARGE SCALE GENOMIC DNA]</scope>
    <source>
        <strain evidence="3">KCTC 52677</strain>
    </source>
</reference>
<keyword evidence="1" id="KW-1133">Transmembrane helix</keyword>
<dbReference type="EMBL" id="JBHRSP010000038">
    <property type="protein sequence ID" value="MFC3075683.1"/>
    <property type="molecule type" value="Genomic_DNA"/>
</dbReference>
<evidence type="ECO:0000313" key="3">
    <source>
        <dbReference type="Proteomes" id="UP001595377"/>
    </source>
</evidence>
<keyword evidence="1" id="KW-0472">Membrane</keyword>
<keyword evidence="1" id="KW-0812">Transmembrane</keyword>
<keyword evidence="3" id="KW-1185">Reference proteome</keyword>
<feature type="transmembrane region" description="Helical" evidence="1">
    <location>
        <begin position="15"/>
        <end position="33"/>
    </location>
</feature>
<dbReference type="Proteomes" id="UP001595377">
    <property type="component" value="Unassembled WGS sequence"/>
</dbReference>
<evidence type="ECO:0000256" key="1">
    <source>
        <dbReference type="SAM" id="Phobius"/>
    </source>
</evidence>
<dbReference type="InterPro" id="IPR008621">
    <property type="entry name" value="Cbb3-typ_cyt_oxidase_comp"/>
</dbReference>
<evidence type="ECO:0000313" key="2">
    <source>
        <dbReference type="EMBL" id="MFC3075683.1"/>
    </source>
</evidence>
<protein>
    <submittedName>
        <fullName evidence="2">Cbb3-type cytochrome c oxidase subunit 3</fullName>
    </submittedName>
</protein>
<name>A0ABV7DN42_9HYPH</name>